<dbReference type="SUPFAM" id="SSF54285">
    <property type="entry name" value="MoaD/ThiS"/>
    <property type="match status" value="1"/>
</dbReference>
<dbReference type="InterPro" id="IPR037021">
    <property type="entry name" value="RnfH_sf"/>
</dbReference>
<dbReference type="InterPro" id="IPR016155">
    <property type="entry name" value="Mopterin_synth/thiamin_S_b"/>
</dbReference>
<evidence type="ECO:0000256" key="1">
    <source>
        <dbReference type="ARBA" id="ARBA00010645"/>
    </source>
</evidence>
<dbReference type="HAMAP" id="MF_00460">
    <property type="entry name" value="UPF0125_RnfH"/>
    <property type="match status" value="1"/>
</dbReference>
<keyword evidence="5" id="KW-1185">Reference proteome</keyword>
<organism evidence="4 5">
    <name type="scientific">Duganella zoogloeoides</name>
    <dbReference type="NCBI Taxonomy" id="75659"/>
    <lineage>
        <taxon>Bacteria</taxon>
        <taxon>Pseudomonadati</taxon>
        <taxon>Pseudomonadota</taxon>
        <taxon>Betaproteobacteria</taxon>
        <taxon>Burkholderiales</taxon>
        <taxon>Oxalobacteraceae</taxon>
        <taxon>Telluria group</taxon>
        <taxon>Duganella</taxon>
    </lineage>
</organism>
<accession>A0ABZ0XR55</accession>
<dbReference type="Proteomes" id="UP001326110">
    <property type="component" value="Chromosome"/>
</dbReference>
<gene>
    <name evidence="4" type="ORF">SR858_14120</name>
</gene>
<dbReference type="Pfam" id="PF03658">
    <property type="entry name" value="Ub-RnfH"/>
    <property type="match status" value="1"/>
</dbReference>
<dbReference type="GeneID" id="43161576"/>
<dbReference type="EMBL" id="CP140152">
    <property type="protein sequence ID" value="WQH02220.1"/>
    <property type="molecule type" value="Genomic_DNA"/>
</dbReference>
<feature type="compositionally biased region" description="Basic and acidic residues" evidence="3">
    <location>
        <begin position="69"/>
        <end position="83"/>
    </location>
</feature>
<dbReference type="InterPro" id="IPR005346">
    <property type="entry name" value="RnfH"/>
</dbReference>
<protein>
    <recommendedName>
        <fullName evidence="2">UPF0125 protein SR858_14120</fullName>
    </recommendedName>
</protein>
<sequence length="107" mass="11538">MATLPSVVDTAATFTVEVCYASDTVQFLRALQVAPGTTIEQALALSGVAVEVPGIDLATLQTGIYGKKKPPDTPLRPHDRVELYRPLIADPKNARRRRKNPPVTNAS</sequence>
<evidence type="ECO:0000313" key="4">
    <source>
        <dbReference type="EMBL" id="WQH02220.1"/>
    </source>
</evidence>
<dbReference type="PANTHER" id="PTHR37483:SF1">
    <property type="entry name" value="UPF0125 PROTEIN RATB"/>
    <property type="match status" value="1"/>
</dbReference>
<evidence type="ECO:0000256" key="2">
    <source>
        <dbReference type="HAMAP-Rule" id="MF_00460"/>
    </source>
</evidence>
<dbReference type="NCBIfam" id="NF002490">
    <property type="entry name" value="PRK01777.1"/>
    <property type="match status" value="1"/>
</dbReference>
<evidence type="ECO:0000256" key="3">
    <source>
        <dbReference type="SAM" id="MobiDB-lite"/>
    </source>
</evidence>
<dbReference type="Gene3D" id="3.10.20.280">
    <property type="entry name" value="RnfH-like"/>
    <property type="match status" value="1"/>
</dbReference>
<name>A0ABZ0XR55_9BURK</name>
<reference evidence="4 5" key="1">
    <citation type="submission" date="2023-11" db="EMBL/GenBank/DDBJ databases">
        <title>MicrobeMod: A computational toolkit for identifying prokaryotic methylation and restriction-modification with nanopore sequencing.</title>
        <authorList>
            <person name="Crits-Christoph A."/>
            <person name="Kang S.C."/>
            <person name="Lee H."/>
            <person name="Ostrov N."/>
        </authorList>
    </citation>
    <scope>NUCLEOTIDE SEQUENCE [LARGE SCALE GENOMIC DNA]</scope>
    <source>
        <strain evidence="4 5">ATCC 25935</strain>
    </source>
</reference>
<dbReference type="PANTHER" id="PTHR37483">
    <property type="entry name" value="UPF0125 PROTEIN RATB"/>
    <property type="match status" value="1"/>
</dbReference>
<feature type="region of interest" description="Disordered" evidence="3">
    <location>
        <begin position="66"/>
        <end position="107"/>
    </location>
</feature>
<dbReference type="RefSeq" id="WP_051120244.1">
    <property type="nucleotide sequence ID" value="NZ_CP140152.1"/>
</dbReference>
<evidence type="ECO:0000313" key="5">
    <source>
        <dbReference type="Proteomes" id="UP001326110"/>
    </source>
</evidence>
<proteinExistence type="inferred from homology"/>
<comment type="similarity">
    <text evidence="1 2">Belongs to the UPF0125 (RnfH) family.</text>
</comment>